<evidence type="ECO:0000313" key="2">
    <source>
        <dbReference type="Proteomes" id="UP001497444"/>
    </source>
</evidence>
<accession>A0ABP0VJ02</accession>
<comment type="caution">
    <text evidence="1">The sequence shown here is derived from an EMBL/GenBank/DDBJ whole genome shotgun (WGS) entry which is preliminary data.</text>
</comment>
<sequence>MRTTSGATIEGIDMIDDLRDLDDRESRLKVTHHTNYLSLFNAIAKKAFTDVLMPSHLIREDDINFGDFVNCDDVEIFLDGRTKYDYGTFPEKQDRNAFIAAMMKKHTVLRIPTTMIFTNALDLRLLDQTQNDGSLLSKMYRR</sequence>
<proteinExistence type="predicted"/>
<reference evidence="1" key="1">
    <citation type="submission" date="2024-02" db="EMBL/GenBank/DDBJ databases">
        <authorList>
            <consortium name="ELIXIR-Norway"/>
            <consortium name="Elixir Norway"/>
        </authorList>
    </citation>
    <scope>NUCLEOTIDE SEQUENCE</scope>
</reference>
<dbReference type="Proteomes" id="UP001497444">
    <property type="component" value="Unassembled WGS sequence"/>
</dbReference>
<protein>
    <submittedName>
        <fullName evidence="1">Uncharacterized protein</fullName>
    </submittedName>
</protein>
<organism evidence="1 2">
    <name type="scientific">Sphagnum jensenii</name>
    <dbReference type="NCBI Taxonomy" id="128206"/>
    <lineage>
        <taxon>Eukaryota</taxon>
        <taxon>Viridiplantae</taxon>
        <taxon>Streptophyta</taxon>
        <taxon>Embryophyta</taxon>
        <taxon>Bryophyta</taxon>
        <taxon>Sphagnophytina</taxon>
        <taxon>Sphagnopsida</taxon>
        <taxon>Sphagnales</taxon>
        <taxon>Sphagnaceae</taxon>
        <taxon>Sphagnum</taxon>
    </lineage>
</organism>
<dbReference type="EMBL" id="CAXAQS010000993">
    <property type="protein sequence ID" value="CAK9254162.1"/>
    <property type="molecule type" value="Genomic_DNA"/>
</dbReference>
<gene>
    <name evidence="1" type="ORF">CSSPJE1EN1_LOCUS29540</name>
</gene>
<evidence type="ECO:0000313" key="1">
    <source>
        <dbReference type="EMBL" id="CAK9254162.1"/>
    </source>
</evidence>
<name>A0ABP0VJ02_9BRYO</name>
<keyword evidence="2" id="KW-1185">Reference proteome</keyword>